<evidence type="ECO:0000259" key="1">
    <source>
        <dbReference type="Pfam" id="PF01740"/>
    </source>
</evidence>
<organism evidence="2 3">
    <name type="scientific">Urbifossiella limnaea</name>
    <dbReference type="NCBI Taxonomy" id="2528023"/>
    <lineage>
        <taxon>Bacteria</taxon>
        <taxon>Pseudomonadati</taxon>
        <taxon>Planctomycetota</taxon>
        <taxon>Planctomycetia</taxon>
        <taxon>Gemmatales</taxon>
        <taxon>Gemmataceae</taxon>
        <taxon>Urbifossiella</taxon>
    </lineage>
</organism>
<reference evidence="2 3" key="1">
    <citation type="submission" date="2019-02" db="EMBL/GenBank/DDBJ databases">
        <title>Deep-cultivation of Planctomycetes and their phenomic and genomic characterization uncovers novel biology.</title>
        <authorList>
            <person name="Wiegand S."/>
            <person name="Jogler M."/>
            <person name="Boedeker C."/>
            <person name="Pinto D."/>
            <person name="Vollmers J."/>
            <person name="Rivas-Marin E."/>
            <person name="Kohn T."/>
            <person name="Peeters S.H."/>
            <person name="Heuer A."/>
            <person name="Rast P."/>
            <person name="Oberbeckmann S."/>
            <person name="Bunk B."/>
            <person name="Jeske O."/>
            <person name="Meyerdierks A."/>
            <person name="Storesund J.E."/>
            <person name="Kallscheuer N."/>
            <person name="Luecker S."/>
            <person name="Lage O.M."/>
            <person name="Pohl T."/>
            <person name="Merkel B.J."/>
            <person name="Hornburger P."/>
            <person name="Mueller R.-W."/>
            <person name="Bruemmer F."/>
            <person name="Labrenz M."/>
            <person name="Spormann A.M."/>
            <person name="Op den Camp H."/>
            <person name="Overmann J."/>
            <person name="Amann R."/>
            <person name="Jetten M.S.M."/>
            <person name="Mascher T."/>
            <person name="Medema M.H."/>
            <person name="Devos D.P."/>
            <person name="Kaster A.-K."/>
            <person name="Ovreas L."/>
            <person name="Rohde M."/>
            <person name="Galperin M.Y."/>
            <person name="Jogler C."/>
        </authorList>
    </citation>
    <scope>NUCLEOTIDE SEQUENCE [LARGE SCALE GENOMIC DNA]</scope>
    <source>
        <strain evidence="2 3">ETA_A1</strain>
    </source>
</reference>
<dbReference type="Pfam" id="PF01740">
    <property type="entry name" value="STAS"/>
    <property type="match status" value="1"/>
</dbReference>
<dbReference type="InterPro" id="IPR036513">
    <property type="entry name" value="STAS_dom_sf"/>
</dbReference>
<dbReference type="AlphaFoldDB" id="A0A517XRI8"/>
<dbReference type="InterPro" id="IPR002645">
    <property type="entry name" value="STAS_dom"/>
</dbReference>
<evidence type="ECO:0000313" key="3">
    <source>
        <dbReference type="Proteomes" id="UP000319576"/>
    </source>
</evidence>
<feature type="domain" description="STAS" evidence="1">
    <location>
        <begin position="45"/>
        <end position="109"/>
    </location>
</feature>
<protein>
    <recommendedName>
        <fullName evidence="1">STAS domain-containing protein</fullName>
    </recommendedName>
</protein>
<sequence>MTDDLAWWLRYHHGVAVVSLTERDGSTELADDGLAKVIALERGRVVLELPPKVALPSWVLGKLILLHRRVQAARGTQFRLCCPEGPAREELRLTKLDRLIPTFETLDDAVRDF</sequence>
<accession>A0A517XRI8</accession>
<name>A0A517XRI8_9BACT</name>
<evidence type="ECO:0000313" key="2">
    <source>
        <dbReference type="EMBL" id="QDU20093.1"/>
    </source>
</evidence>
<dbReference type="OrthoDB" id="9796076at2"/>
<gene>
    <name evidence="2" type="ORF">ETAA1_20360</name>
</gene>
<dbReference type="Gene3D" id="3.30.750.24">
    <property type="entry name" value="STAS domain"/>
    <property type="match status" value="1"/>
</dbReference>
<keyword evidence="3" id="KW-1185">Reference proteome</keyword>
<proteinExistence type="predicted"/>
<dbReference type="EMBL" id="CP036273">
    <property type="protein sequence ID" value="QDU20093.1"/>
    <property type="molecule type" value="Genomic_DNA"/>
</dbReference>
<dbReference type="RefSeq" id="WP_145237070.1">
    <property type="nucleotide sequence ID" value="NZ_CP036273.1"/>
</dbReference>
<dbReference type="Proteomes" id="UP000319576">
    <property type="component" value="Chromosome"/>
</dbReference>
<dbReference type="SUPFAM" id="SSF52091">
    <property type="entry name" value="SpoIIaa-like"/>
    <property type="match status" value="1"/>
</dbReference>
<dbReference type="KEGG" id="uli:ETAA1_20360"/>